<reference evidence="2 3" key="1">
    <citation type="submission" date="2020-02" db="EMBL/GenBank/DDBJ databases">
        <title>Out from the shadows clarifying the taxonomy of the family Cryomorphaceae and related taxa by utilizing the GTDB taxonomic framework.</title>
        <authorList>
            <person name="Bowman J.P."/>
        </authorList>
    </citation>
    <scope>NUCLEOTIDE SEQUENCE [LARGE SCALE GENOMIC DNA]</scope>
    <source>
        <strain evidence="2 3">QSSC 1-22</strain>
    </source>
</reference>
<dbReference type="RefSeq" id="WP_163287010.1">
    <property type="nucleotide sequence ID" value="NZ_JAAGVY010000060.1"/>
</dbReference>
<sequence length="315" mass="36163">MRNPIHLERTRAIKSANLIMVSFFLIFSFGAFGQDKTPTKADIYEMIENKTPKRGIYKHYYEFLANAPSIIDSFYLKKSPRPYYLWQDTYSLEPRYVRKNKKVRRIWGFSDGEQAYIFDEGEFFPIVVEKGELVFYGFDRVDNTGVLATTLIVGAVGGGISAAGAQSNARSQKIGYTIHPVNGTPIHPHQPFHENREQKNELIVYRRSKKESDLPVKFLVDGDQLYSFEQKSYVLLQYPLSEGTITLCTGTDFKYCITVALNPDEPTYVKCTYPIDADSAKLILPTRSQGKYDFGKVENTQNKRGRQFPQDYTKE</sequence>
<dbReference type="EMBL" id="JAAGVY010000060">
    <property type="protein sequence ID" value="NEN25560.1"/>
    <property type="molecule type" value="Genomic_DNA"/>
</dbReference>
<proteinExistence type="predicted"/>
<protein>
    <submittedName>
        <fullName evidence="2">Uncharacterized protein</fullName>
    </submittedName>
</protein>
<feature type="region of interest" description="Disordered" evidence="1">
    <location>
        <begin position="294"/>
        <end position="315"/>
    </location>
</feature>
<organism evidence="2 3">
    <name type="scientific">Cryomorpha ignava</name>
    <dbReference type="NCBI Taxonomy" id="101383"/>
    <lineage>
        <taxon>Bacteria</taxon>
        <taxon>Pseudomonadati</taxon>
        <taxon>Bacteroidota</taxon>
        <taxon>Flavobacteriia</taxon>
        <taxon>Flavobacteriales</taxon>
        <taxon>Cryomorphaceae</taxon>
        <taxon>Cryomorpha</taxon>
    </lineage>
</organism>
<gene>
    <name evidence="2" type="ORF">G3O08_18870</name>
</gene>
<evidence type="ECO:0000256" key="1">
    <source>
        <dbReference type="SAM" id="MobiDB-lite"/>
    </source>
</evidence>
<accession>A0A7K3WV84</accession>
<comment type="caution">
    <text evidence="2">The sequence shown here is derived from an EMBL/GenBank/DDBJ whole genome shotgun (WGS) entry which is preliminary data.</text>
</comment>
<dbReference type="Proteomes" id="UP000486602">
    <property type="component" value="Unassembled WGS sequence"/>
</dbReference>
<evidence type="ECO:0000313" key="2">
    <source>
        <dbReference type="EMBL" id="NEN25560.1"/>
    </source>
</evidence>
<dbReference type="AlphaFoldDB" id="A0A7K3WV84"/>
<evidence type="ECO:0000313" key="3">
    <source>
        <dbReference type="Proteomes" id="UP000486602"/>
    </source>
</evidence>
<name>A0A7K3WV84_9FLAO</name>
<keyword evidence="3" id="KW-1185">Reference proteome</keyword>